<comment type="caution">
    <text evidence="2">The sequence shown here is derived from an EMBL/GenBank/DDBJ whole genome shotgun (WGS) entry which is preliminary data.</text>
</comment>
<gene>
    <name evidence="2" type="ORF">SNAT2548_LOCUS30423</name>
</gene>
<evidence type="ECO:0000313" key="3">
    <source>
        <dbReference type="Proteomes" id="UP000604046"/>
    </source>
</evidence>
<name>A0A812TVB3_9DINO</name>
<feature type="region of interest" description="Disordered" evidence="1">
    <location>
        <begin position="405"/>
        <end position="450"/>
    </location>
</feature>
<reference evidence="2" key="1">
    <citation type="submission" date="2021-02" db="EMBL/GenBank/DDBJ databases">
        <authorList>
            <person name="Dougan E. K."/>
            <person name="Rhodes N."/>
            <person name="Thang M."/>
            <person name="Chan C."/>
        </authorList>
    </citation>
    <scope>NUCLEOTIDE SEQUENCE</scope>
</reference>
<dbReference type="AlphaFoldDB" id="A0A812TVB3"/>
<protein>
    <submittedName>
        <fullName evidence="2">Uncharacterized protein</fullName>
    </submittedName>
</protein>
<accession>A0A812TVB3</accession>
<dbReference type="EMBL" id="CAJNDS010002606">
    <property type="protein sequence ID" value="CAE7542598.1"/>
    <property type="molecule type" value="Genomic_DNA"/>
</dbReference>
<dbReference type="OrthoDB" id="445819at2759"/>
<dbReference type="Proteomes" id="UP000604046">
    <property type="component" value="Unassembled WGS sequence"/>
</dbReference>
<evidence type="ECO:0000256" key="1">
    <source>
        <dbReference type="SAM" id="MobiDB-lite"/>
    </source>
</evidence>
<feature type="compositionally biased region" description="Low complexity" evidence="1">
    <location>
        <begin position="405"/>
        <end position="416"/>
    </location>
</feature>
<organism evidence="2 3">
    <name type="scientific">Symbiodinium natans</name>
    <dbReference type="NCBI Taxonomy" id="878477"/>
    <lineage>
        <taxon>Eukaryota</taxon>
        <taxon>Sar</taxon>
        <taxon>Alveolata</taxon>
        <taxon>Dinophyceae</taxon>
        <taxon>Suessiales</taxon>
        <taxon>Symbiodiniaceae</taxon>
        <taxon>Symbiodinium</taxon>
    </lineage>
</organism>
<sequence>MEMETDVCLQVSNMCIGALNFLYSGFRPALSGGAMNKFPSTAQQTSQRHICSKVVRFLGRLVQELGNALPWQRSFQQCEVSATPSYEDICSDRVDLPAQAASCDPSGIISKCLSSQIADASCIFPAGVVSAHLAVPQNKRSEYLKLTCRELECGKLRLRRQVCGMGGVFAVGKRGGRQRKIWDGAGLSQMAAAPPKPRRLANPSSFLDVQFDVGQQVFFSKRDASTFFDALQAPEVLQPFFGQPAVTAQELLDHGMTRDAIAKACDDSVSADVSGHLYPVHAVWPMGFAWSSAVAQDTTLAVCASAGIAEESILSLDHDVPVKQDELCFVATDDTVLLHTSKTRGQRTLANLDAAFAEHGVPRNVAKDVSLANEITALGCDLSSTPAAKPVEGCAAASTPASVSPLLPLPSSSTSARQPRLTADLGRGSKVDGSLGERTPRIPPSCPGTVRAEPGAAKIAQAVCRTLGLLRANFASPKAFHSLLGVWEWFALLQRGFFSIYDGVYSFARKEPATELTRVPEAALNEMLVTLLLAPLLSVDLDRQPLQQLVATDAAPQFGFGVSVASCSRQEAVEICGFAERRGDYVRLTTSPDDPVEVPRLGVPSRLSATEKDFKTVISSKAKWPAHSGVLEAHAYLLALRWVARHAAKHGSKVPLLVDAKVVVGAVTKGRSSAKALRHALRSVAAVSMAANLLPRAVYIPSESNPADAPSRGKRNKPRSDRFCKRTSVKRRLLSNLQQLV</sequence>
<evidence type="ECO:0000313" key="2">
    <source>
        <dbReference type="EMBL" id="CAE7542598.1"/>
    </source>
</evidence>
<keyword evidence="3" id="KW-1185">Reference proteome</keyword>
<proteinExistence type="predicted"/>